<sequence>MSRWEEEDSSCLSEEGVSSEEENDSCTGEENEYCTEEESQSSSEEDNESCAEEGNAGSSREENDSCTGEETEYCTEEESQSSSGEDNESCAEEGNAGSSREENDSCTGEENEYCTEEESQSSSGEDNESCAEEGNAGSSREENDSCTGEENEYCTEEESQSSSGEDNESCAEEGNAGSSREENDSCTGEENEYCTEEESQCSSGEDNESCAEEENDGSSEEENDSCTGVETEYCTEEENQSSSGEDNESCTEEDTESCTKKDSESSDEEDHESSDEEDHESRDEEDHESSGEDDNESCNEEVKESHSSEDDPSLWSNRNPVPKTPYVMYHGTTRKAALSIIKKGFRPSADGMLGQGVYVSRDFEKASRYPHGTPERKNAVLKLRINVGRVKKIDRQGHPMQKTWHHHGYDSAWVPPNCGMVASGLEEDCIWDPDRITVTEVILPDNYAEPLEGNLYIMYHGTTKEAAENIKRFGFRQSDDGMLGRGVYVSRDFNKASRYPLNRPDKERRVLKLRVNVGKVKKIDCQGHPMQKTWHNYGYDTAWVPPGCGMVSSGLEEDCIWDPNRIKVMEVMKPKNENHSTARFESIALLNCRMNMWAEEDSPFFVEACLQSYAEPVEGKLYTMYHGTTKERAESIKRCGFRQSPDGMLGQGVYVSRDFNKASRYPLNRPDKERRVLKLRVNVGKVKKIDCQGHPMQKTWHDYGYDTAWVPPGCGMVSSGLEEDCIWDPNRIKVMEVMKPKNETPCLESYAQPQEWKCYTMYHGTTKERAEFITRYGFKQSDDGMLGRGVYVSRDFNKASRYPLHHPERKKRVLKLCVNVGKVKKIDRQGHPMQKIWHDHSYDSAWVPPNCGMVASGLEEDCIWDPDRITVVEVIKPKNQGSVPRFDYSAYM</sequence>
<evidence type="ECO:0000313" key="4">
    <source>
        <dbReference type="EMBL" id="KAK6469141.1"/>
    </source>
</evidence>
<name>A0ABR0Y9K4_HUSHU</name>
<feature type="region of interest" description="Disordered" evidence="2">
    <location>
        <begin position="1"/>
        <end position="322"/>
    </location>
</feature>
<dbReference type="PANTHER" id="PTHR36542">
    <property type="entry name" value="GIG2-LIKE PROTEIN DRED-RELATED"/>
    <property type="match status" value="1"/>
</dbReference>
<comment type="similarity">
    <text evidence="1">Belongs to the ARTD/PARP family.</text>
</comment>
<comment type="caution">
    <text evidence="4">The sequence shown here is derived from an EMBL/GenBank/DDBJ whole genome shotgun (WGS) entry which is preliminary data.</text>
</comment>
<evidence type="ECO:0000256" key="1">
    <source>
        <dbReference type="ARBA" id="ARBA00024347"/>
    </source>
</evidence>
<feature type="compositionally biased region" description="Basic and acidic residues" evidence="2">
    <location>
        <begin position="279"/>
        <end position="290"/>
    </location>
</feature>
<organism evidence="4 5">
    <name type="scientific">Huso huso</name>
    <name type="common">Beluga</name>
    <name type="synonym">Acipenser huso</name>
    <dbReference type="NCBI Taxonomy" id="61971"/>
    <lineage>
        <taxon>Eukaryota</taxon>
        <taxon>Metazoa</taxon>
        <taxon>Chordata</taxon>
        <taxon>Craniata</taxon>
        <taxon>Vertebrata</taxon>
        <taxon>Euteleostomi</taxon>
        <taxon>Actinopterygii</taxon>
        <taxon>Chondrostei</taxon>
        <taxon>Acipenseriformes</taxon>
        <taxon>Acipenseridae</taxon>
        <taxon>Huso</taxon>
    </lineage>
</organism>
<feature type="domain" description="PARP catalytic" evidence="3">
    <location>
        <begin position="325"/>
        <end position="402"/>
    </location>
</feature>
<dbReference type="SUPFAM" id="SSF56399">
    <property type="entry name" value="ADP-ribosylation"/>
    <property type="match status" value="4"/>
</dbReference>
<evidence type="ECO:0000259" key="3">
    <source>
        <dbReference type="Pfam" id="PF00644"/>
    </source>
</evidence>
<feature type="compositionally biased region" description="Acidic residues" evidence="2">
    <location>
        <begin position="265"/>
        <end position="278"/>
    </location>
</feature>
<dbReference type="InterPro" id="IPR012317">
    <property type="entry name" value="Poly(ADP-ribose)pol_cat_dom"/>
</dbReference>
<dbReference type="PANTHER" id="PTHR36542:SF2">
    <property type="entry name" value="GIG2-LIKE PROTEIN DRED-RELATED"/>
    <property type="match status" value="1"/>
</dbReference>
<feature type="compositionally biased region" description="Acidic residues" evidence="2">
    <location>
        <begin position="233"/>
        <end position="256"/>
    </location>
</feature>
<proteinExistence type="inferred from homology"/>
<reference evidence="4 5" key="1">
    <citation type="submission" date="2021-05" db="EMBL/GenBank/DDBJ databases">
        <authorList>
            <person name="Zahm M."/>
            <person name="Klopp C."/>
            <person name="Cabau C."/>
            <person name="Kuhl H."/>
            <person name="Suciu R."/>
            <person name="Ciorpac M."/>
            <person name="Holostenco D."/>
            <person name="Gessner J."/>
            <person name="Wuertz S."/>
            <person name="Hohne C."/>
            <person name="Stock M."/>
            <person name="Gislard M."/>
            <person name="Lluch J."/>
            <person name="Milhes M."/>
            <person name="Lampietro C."/>
            <person name="Lopez Roques C."/>
            <person name="Donnadieu C."/>
            <person name="Du K."/>
            <person name="Schartl M."/>
            <person name="Guiguen Y."/>
        </authorList>
    </citation>
    <scope>NUCLEOTIDE SEQUENCE [LARGE SCALE GENOMIC DNA]</scope>
    <source>
        <strain evidence="4">Hh-F2</strain>
        <tissue evidence="4">Blood</tissue>
    </source>
</reference>
<feature type="compositionally biased region" description="Acidic residues" evidence="2">
    <location>
        <begin position="17"/>
        <end position="51"/>
    </location>
</feature>
<feature type="compositionally biased region" description="Acidic residues" evidence="2">
    <location>
        <begin position="147"/>
        <end position="171"/>
    </location>
</feature>
<gene>
    <name evidence="4" type="ORF">HHUSO_G32559</name>
</gene>
<protein>
    <recommendedName>
        <fullName evidence="3">PARP catalytic domain-containing protein</fullName>
    </recommendedName>
</protein>
<dbReference type="Pfam" id="PF00644">
    <property type="entry name" value="PARP"/>
    <property type="match status" value="1"/>
</dbReference>
<evidence type="ECO:0000256" key="2">
    <source>
        <dbReference type="SAM" id="MobiDB-lite"/>
    </source>
</evidence>
<keyword evidence="5" id="KW-1185">Reference proteome</keyword>
<dbReference type="Gene3D" id="3.90.175.10">
    <property type="entry name" value="Diphtheria Toxin, domain 1"/>
    <property type="match status" value="4"/>
</dbReference>
<accession>A0ABR0Y9K4</accession>
<feature type="compositionally biased region" description="Acidic residues" evidence="2">
    <location>
        <begin position="187"/>
        <end position="224"/>
    </location>
</feature>
<feature type="compositionally biased region" description="Acidic residues" evidence="2">
    <location>
        <begin position="107"/>
        <end position="131"/>
    </location>
</feature>
<evidence type="ECO:0000313" key="5">
    <source>
        <dbReference type="Proteomes" id="UP001369086"/>
    </source>
</evidence>
<dbReference type="EMBL" id="JAHFZB010000040">
    <property type="protein sequence ID" value="KAK6469141.1"/>
    <property type="molecule type" value="Genomic_DNA"/>
</dbReference>
<dbReference type="Proteomes" id="UP001369086">
    <property type="component" value="Unassembled WGS sequence"/>
</dbReference>
<feature type="compositionally biased region" description="Basic and acidic residues" evidence="2">
    <location>
        <begin position="300"/>
        <end position="309"/>
    </location>
</feature>
<feature type="compositionally biased region" description="Acidic residues" evidence="2">
    <location>
        <begin position="67"/>
        <end position="91"/>
    </location>
</feature>